<dbReference type="EMBL" id="QZWG01000015">
    <property type="protein sequence ID" value="RZB65262.1"/>
    <property type="molecule type" value="Genomic_DNA"/>
</dbReference>
<reference evidence="2 3" key="1">
    <citation type="submission" date="2018-09" db="EMBL/GenBank/DDBJ databases">
        <title>A high-quality reference genome of wild soybean provides a powerful tool to mine soybean genomes.</title>
        <authorList>
            <person name="Xie M."/>
            <person name="Chung C.Y.L."/>
            <person name="Li M.-W."/>
            <person name="Wong F.-L."/>
            <person name="Chan T.-F."/>
            <person name="Lam H.-M."/>
        </authorList>
    </citation>
    <scope>NUCLEOTIDE SEQUENCE [LARGE SCALE GENOMIC DNA]</scope>
    <source>
        <strain evidence="3">cv. W05</strain>
        <tissue evidence="2">Hypocotyl of etiolated seedlings</tissue>
    </source>
</reference>
<evidence type="ECO:0000256" key="1">
    <source>
        <dbReference type="ARBA" id="ARBA00022801"/>
    </source>
</evidence>
<protein>
    <submittedName>
        <fullName evidence="2">Non-specific phospholipase C1</fullName>
    </submittedName>
</protein>
<dbReference type="Pfam" id="PF04185">
    <property type="entry name" value="Phosphoesterase"/>
    <property type="match status" value="1"/>
</dbReference>
<comment type="caution">
    <text evidence="2">The sequence shown here is derived from an EMBL/GenBank/DDBJ whole genome shotgun (WGS) entry which is preliminary data.</text>
</comment>
<name>A0A445GVP5_GLYSO</name>
<dbReference type="InterPro" id="IPR017850">
    <property type="entry name" value="Alkaline_phosphatase_core_sf"/>
</dbReference>
<dbReference type="PANTHER" id="PTHR31956">
    <property type="entry name" value="NON-SPECIFIC PHOSPHOLIPASE C4-RELATED"/>
    <property type="match status" value="1"/>
</dbReference>
<dbReference type="GO" id="GO:0009395">
    <property type="term" value="P:phospholipid catabolic process"/>
    <property type="evidence" value="ECO:0007669"/>
    <property type="project" value="TreeGrafter"/>
</dbReference>
<accession>A0A445GVP5</accession>
<dbReference type="Proteomes" id="UP000289340">
    <property type="component" value="Chromosome 15"/>
</dbReference>
<sequence length="329" mass="38215">MEMLKVREQESDSSQQIEEDWRRHRSDTYGFQNGAAVPVPTSTQPNRFYVHSATSHGAMNNVRKDLIHDFPQKTIFDFFNENDLSFDVYYQNILATLFFKCLHKLKNAVKLHDYALKFKKHALKGKLLNYVVVEQRYFDVEVFPTNDDHPSQDVAVEKMFVKEVYEVLRKSLQWEEMAVLITYDEHGGFYDHVTTSVEGVPNADGIIGPRPYYFRFDRLGVRVPTFIISPWIDKGTGMCSKMGIKIVGLNQIGKKDENLVREWNHTSGQWNGDTNDKGDIPFTKVVLLPITKSINYWCKLFYVALHYQQRVANILLSQAKARRIVVVTY</sequence>
<dbReference type="Gene3D" id="3.40.720.10">
    <property type="entry name" value="Alkaline Phosphatase, subunit A"/>
    <property type="match status" value="1"/>
</dbReference>
<evidence type="ECO:0000313" key="3">
    <source>
        <dbReference type="Proteomes" id="UP000289340"/>
    </source>
</evidence>
<evidence type="ECO:0000313" key="2">
    <source>
        <dbReference type="EMBL" id="RZB65262.1"/>
    </source>
</evidence>
<dbReference type="PANTHER" id="PTHR31956:SF1">
    <property type="entry name" value="NON-SPECIFIC PHOSPHOLIPASE C1"/>
    <property type="match status" value="1"/>
</dbReference>
<proteinExistence type="predicted"/>
<keyword evidence="3" id="KW-1185">Reference proteome</keyword>
<dbReference type="InterPro" id="IPR007312">
    <property type="entry name" value="Phosphoesterase"/>
</dbReference>
<keyword evidence="1" id="KW-0378">Hydrolase</keyword>
<gene>
    <name evidence="2" type="ORF">D0Y65_041348</name>
</gene>
<organism evidence="2 3">
    <name type="scientific">Glycine soja</name>
    <name type="common">Wild soybean</name>
    <dbReference type="NCBI Taxonomy" id="3848"/>
    <lineage>
        <taxon>Eukaryota</taxon>
        <taxon>Viridiplantae</taxon>
        <taxon>Streptophyta</taxon>
        <taxon>Embryophyta</taxon>
        <taxon>Tracheophyta</taxon>
        <taxon>Spermatophyta</taxon>
        <taxon>Magnoliopsida</taxon>
        <taxon>eudicotyledons</taxon>
        <taxon>Gunneridae</taxon>
        <taxon>Pentapetalae</taxon>
        <taxon>rosids</taxon>
        <taxon>fabids</taxon>
        <taxon>Fabales</taxon>
        <taxon>Fabaceae</taxon>
        <taxon>Papilionoideae</taxon>
        <taxon>50 kb inversion clade</taxon>
        <taxon>NPAAA clade</taxon>
        <taxon>indigoferoid/millettioid clade</taxon>
        <taxon>Phaseoleae</taxon>
        <taxon>Glycine</taxon>
        <taxon>Glycine subgen. Soja</taxon>
    </lineage>
</organism>
<dbReference type="AlphaFoldDB" id="A0A445GVP5"/>
<dbReference type="GO" id="GO:0042578">
    <property type="term" value="F:phosphoric ester hydrolase activity"/>
    <property type="evidence" value="ECO:0007669"/>
    <property type="project" value="UniProtKB-ARBA"/>
</dbReference>